<accession>A0A8H9M183</accession>
<dbReference type="EMBL" id="BMXN01000028">
    <property type="protein sequence ID" value="GGW38530.1"/>
    <property type="molecule type" value="Genomic_DNA"/>
</dbReference>
<feature type="domain" description="AB hydrolase-1" evidence="2">
    <location>
        <begin position="22"/>
        <end position="256"/>
    </location>
</feature>
<dbReference type="InterPro" id="IPR029058">
    <property type="entry name" value="AB_hydrolase_fold"/>
</dbReference>
<dbReference type="AlphaFoldDB" id="A0A8H9M183"/>
<keyword evidence="4" id="KW-1185">Reference proteome</keyword>
<dbReference type="PANTHER" id="PTHR43039">
    <property type="entry name" value="ESTERASE-RELATED"/>
    <property type="match status" value="1"/>
</dbReference>
<dbReference type="PRINTS" id="PR00111">
    <property type="entry name" value="ABHYDROLASE"/>
</dbReference>
<organism evidence="3 4">
    <name type="scientific">Vreelandella hamiltonii</name>
    <dbReference type="NCBI Taxonomy" id="502829"/>
    <lineage>
        <taxon>Bacteria</taxon>
        <taxon>Pseudomonadati</taxon>
        <taxon>Pseudomonadota</taxon>
        <taxon>Gammaproteobacteria</taxon>
        <taxon>Oceanospirillales</taxon>
        <taxon>Halomonadaceae</taxon>
        <taxon>Vreelandella</taxon>
    </lineage>
</organism>
<name>A0A8H9M183_9GAMM</name>
<dbReference type="Gene3D" id="3.40.50.1820">
    <property type="entry name" value="alpha/beta hydrolase"/>
    <property type="match status" value="1"/>
</dbReference>
<sequence>MLTKERVMFRNNVKILGNGDTTLILAHGFGCNQNMWQYLVPRLKDTYTLVLFDYVGSGDSLKSDFNEVRYSTLDGYARDVIEVCEALELTDAVFVGHSVSSNIGLLAAAQAPERITRQVMVCPSPCFLNMPPDYFGGFEKADLDALIDLMESSHTGWAEYLAPIVVGEEGTEDLVGELSESFCSTDPTVAKTFAVATFFSDYRYLLPISEHPTLILQSEDDKLASVAVGEFVHQLMPNSQLCVMPTKGHCIHMTHPDAVAEQVIRWLNKAA</sequence>
<evidence type="ECO:0000256" key="1">
    <source>
        <dbReference type="ARBA" id="ARBA00008645"/>
    </source>
</evidence>
<dbReference type="Pfam" id="PF00561">
    <property type="entry name" value="Abhydrolase_1"/>
    <property type="match status" value="1"/>
</dbReference>
<reference evidence="4" key="1">
    <citation type="journal article" date="2019" name="Int. J. Syst. Evol. Microbiol.">
        <title>The Global Catalogue of Microorganisms (GCM) 10K type strain sequencing project: providing services to taxonomists for standard genome sequencing and annotation.</title>
        <authorList>
            <consortium name="The Broad Institute Genomics Platform"/>
            <consortium name="The Broad Institute Genome Sequencing Center for Infectious Disease"/>
            <person name="Wu L."/>
            <person name="Ma J."/>
        </authorList>
    </citation>
    <scope>NUCLEOTIDE SEQUENCE [LARGE SCALE GENOMIC DNA]</scope>
    <source>
        <strain evidence="4">KCTC 22154</strain>
    </source>
</reference>
<comment type="caution">
    <text evidence="3">The sequence shown here is derived from an EMBL/GenBank/DDBJ whole genome shotgun (WGS) entry which is preliminary data.</text>
</comment>
<protein>
    <submittedName>
        <fullName evidence="3">Sigma factor SigB regulation protein RsbQ</fullName>
    </submittedName>
</protein>
<gene>
    <name evidence="3" type="primary">rsbQ</name>
    <name evidence="3" type="ORF">GCM10007157_31930</name>
</gene>
<dbReference type="RefSeq" id="WP_189464121.1">
    <property type="nucleotide sequence ID" value="NZ_BMXN01000028.1"/>
</dbReference>
<dbReference type="Proteomes" id="UP000623776">
    <property type="component" value="Unassembled WGS sequence"/>
</dbReference>
<evidence type="ECO:0000259" key="2">
    <source>
        <dbReference type="Pfam" id="PF00561"/>
    </source>
</evidence>
<evidence type="ECO:0000313" key="3">
    <source>
        <dbReference type="EMBL" id="GGW38530.1"/>
    </source>
</evidence>
<proteinExistence type="inferred from homology"/>
<dbReference type="InterPro" id="IPR000073">
    <property type="entry name" value="AB_hydrolase_1"/>
</dbReference>
<comment type="similarity">
    <text evidence="1">Belongs to the AB hydrolase superfamily.</text>
</comment>
<evidence type="ECO:0000313" key="4">
    <source>
        <dbReference type="Proteomes" id="UP000623776"/>
    </source>
</evidence>
<dbReference type="SUPFAM" id="SSF53474">
    <property type="entry name" value="alpha/beta-Hydrolases"/>
    <property type="match status" value="1"/>
</dbReference>